<proteinExistence type="predicted"/>
<evidence type="ECO:0000256" key="1">
    <source>
        <dbReference type="SAM" id="SignalP"/>
    </source>
</evidence>
<feature type="domain" description="Tail specific protease" evidence="2">
    <location>
        <begin position="191"/>
        <end position="433"/>
    </location>
</feature>
<dbReference type="RefSeq" id="WP_091694625.1">
    <property type="nucleotide sequence ID" value="NZ_FPBF01000004.1"/>
</dbReference>
<evidence type="ECO:0000313" key="3">
    <source>
        <dbReference type="EMBL" id="SFT95404.1"/>
    </source>
</evidence>
<reference evidence="4" key="1">
    <citation type="submission" date="2016-10" db="EMBL/GenBank/DDBJ databases">
        <authorList>
            <person name="Varghese N."/>
            <person name="Submissions S."/>
        </authorList>
    </citation>
    <scope>NUCLEOTIDE SEQUENCE [LARGE SCALE GENOMIC DNA]</scope>
    <source>
        <strain evidence="4">DSM 23445</strain>
    </source>
</reference>
<dbReference type="SUPFAM" id="SSF52096">
    <property type="entry name" value="ClpP/crotonase"/>
    <property type="match status" value="1"/>
</dbReference>
<dbReference type="PANTHER" id="PTHR32060:SF30">
    <property type="entry name" value="CARBOXY-TERMINAL PROCESSING PROTEASE CTPA"/>
    <property type="match status" value="1"/>
</dbReference>
<dbReference type="SMART" id="SM00245">
    <property type="entry name" value="TSPc"/>
    <property type="match status" value="1"/>
</dbReference>
<evidence type="ECO:0000259" key="2">
    <source>
        <dbReference type="SMART" id="SM00245"/>
    </source>
</evidence>
<dbReference type="Gene3D" id="3.90.226.10">
    <property type="entry name" value="2-enoyl-CoA Hydratase, Chain A, domain 1"/>
    <property type="match status" value="1"/>
</dbReference>
<dbReference type="InterPro" id="IPR029045">
    <property type="entry name" value="ClpP/crotonase-like_dom_sf"/>
</dbReference>
<dbReference type="Proteomes" id="UP000199673">
    <property type="component" value="Unassembled WGS sequence"/>
</dbReference>
<dbReference type="GO" id="GO:0008236">
    <property type="term" value="F:serine-type peptidase activity"/>
    <property type="evidence" value="ECO:0007669"/>
    <property type="project" value="InterPro"/>
</dbReference>
<dbReference type="GO" id="GO:0030288">
    <property type="term" value="C:outer membrane-bounded periplasmic space"/>
    <property type="evidence" value="ECO:0007669"/>
    <property type="project" value="TreeGrafter"/>
</dbReference>
<evidence type="ECO:0000313" key="4">
    <source>
        <dbReference type="Proteomes" id="UP000199673"/>
    </source>
</evidence>
<name>A0A1I7C7P6_9BACT</name>
<feature type="chain" id="PRO_5011688380" evidence="1">
    <location>
        <begin position="22"/>
        <end position="460"/>
    </location>
</feature>
<accession>A0A1I7C7P6</accession>
<dbReference type="GO" id="GO:0007165">
    <property type="term" value="P:signal transduction"/>
    <property type="evidence" value="ECO:0007669"/>
    <property type="project" value="TreeGrafter"/>
</dbReference>
<dbReference type="STRING" id="305507.SAMN04489724_2937"/>
<dbReference type="AlphaFoldDB" id="A0A1I7C7P6"/>
<dbReference type="PANTHER" id="PTHR32060">
    <property type="entry name" value="TAIL-SPECIFIC PROTEASE"/>
    <property type="match status" value="1"/>
</dbReference>
<gene>
    <name evidence="3" type="ORF">SAMN04489724_2937</name>
</gene>
<dbReference type="InterPro" id="IPR005151">
    <property type="entry name" value="Tail-specific_protease"/>
</dbReference>
<dbReference type="GO" id="GO:0004175">
    <property type="term" value="F:endopeptidase activity"/>
    <property type="evidence" value="ECO:0007669"/>
    <property type="project" value="TreeGrafter"/>
</dbReference>
<protein>
    <submittedName>
        <fullName evidence="3">Peptidase family S41</fullName>
    </submittedName>
</protein>
<sequence>MKRAFQFISAIILTVSTGVVAKSQSSYTAKEATEDYEFLIKQIQTYNPALEIYNPDFAAKSNPLISATLEEVNAFDHFKTISKIAALSNEGHFLLGNWEDEVHLPIVEDRLPYLPFEVWVIDKRLFIRLDLTNDGSFTPGDEIVQINGKPSEEVLNELYECYPSDGDIVTYQREKIESNFAWMYTLYISQNPNLELEIKKSNDSAVRTVQTAALVRTVRLENYRKRYPDRANSNQEESIQDFYELKITNELATLKLKTFDFRFIEKYELKAPDFYEDIFQEIHETQISTLLVDLRGNTGGRNEFADEMIPFILQSEGDELLKTTTSWEGKVRKYAFPKKDKIAFGGAIFLLVDGETYSAGASLARYLKEYGKATVIGEETGTRYEGFVAGSTQVVTLPASGIKIGMPRYHIQYPDSKQQETQNRGLIPDYTVSKSLDDLLGDFDPVWDKAMYLIKANKKP</sequence>
<dbReference type="Pfam" id="PF03572">
    <property type="entry name" value="Peptidase_S41"/>
    <property type="match status" value="1"/>
</dbReference>
<keyword evidence="1" id="KW-0732">Signal</keyword>
<dbReference type="OrthoDB" id="5480566at2"/>
<dbReference type="GO" id="GO:0006508">
    <property type="term" value="P:proteolysis"/>
    <property type="evidence" value="ECO:0007669"/>
    <property type="project" value="InterPro"/>
</dbReference>
<keyword evidence="4" id="KW-1185">Reference proteome</keyword>
<dbReference type="EMBL" id="FPBF01000004">
    <property type="protein sequence ID" value="SFT95404.1"/>
    <property type="molecule type" value="Genomic_DNA"/>
</dbReference>
<feature type="signal peptide" evidence="1">
    <location>
        <begin position="1"/>
        <end position="21"/>
    </location>
</feature>
<organism evidence="3 4">
    <name type="scientific">Algoriphagus locisalis</name>
    <dbReference type="NCBI Taxonomy" id="305507"/>
    <lineage>
        <taxon>Bacteria</taxon>
        <taxon>Pseudomonadati</taxon>
        <taxon>Bacteroidota</taxon>
        <taxon>Cytophagia</taxon>
        <taxon>Cytophagales</taxon>
        <taxon>Cyclobacteriaceae</taxon>
        <taxon>Algoriphagus</taxon>
    </lineage>
</organism>